<organism evidence="1 2">
    <name type="scientific">Brassica napus</name>
    <name type="common">Rape</name>
    <dbReference type="NCBI Taxonomy" id="3708"/>
    <lineage>
        <taxon>Eukaryota</taxon>
        <taxon>Viridiplantae</taxon>
        <taxon>Streptophyta</taxon>
        <taxon>Embryophyta</taxon>
        <taxon>Tracheophyta</taxon>
        <taxon>Spermatophyta</taxon>
        <taxon>Magnoliopsida</taxon>
        <taxon>eudicotyledons</taxon>
        <taxon>Gunneridae</taxon>
        <taxon>Pentapetalae</taxon>
        <taxon>rosids</taxon>
        <taxon>malvids</taxon>
        <taxon>Brassicales</taxon>
        <taxon>Brassicaceae</taxon>
        <taxon>Brassiceae</taxon>
        <taxon>Brassica</taxon>
    </lineage>
</organism>
<gene>
    <name evidence="1" type="ORF">HID58_062386</name>
</gene>
<comment type="caution">
    <text evidence="1">The sequence shown here is derived from an EMBL/GenBank/DDBJ whole genome shotgun (WGS) entry which is preliminary data.</text>
</comment>
<evidence type="ECO:0000313" key="2">
    <source>
        <dbReference type="Proteomes" id="UP000824890"/>
    </source>
</evidence>
<name>A0ABQ8A1A6_BRANA</name>
<dbReference type="Proteomes" id="UP000824890">
    <property type="component" value="Unassembled WGS sequence"/>
</dbReference>
<evidence type="ECO:0000313" key="1">
    <source>
        <dbReference type="EMBL" id="KAH0886290.1"/>
    </source>
</evidence>
<keyword evidence="2" id="KW-1185">Reference proteome</keyword>
<accession>A0ABQ8A1A6</accession>
<protein>
    <submittedName>
        <fullName evidence="1">Uncharacterized protein</fullName>
    </submittedName>
</protein>
<dbReference type="EMBL" id="JAGKQM010000014">
    <property type="protein sequence ID" value="KAH0886290.1"/>
    <property type="molecule type" value="Genomic_DNA"/>
</dbReference>
<sequence length="42" mass="5143">MGTHLRHQLMKLHPVNRHHQLTVPQLCHHRYKSLLHQFTVLR</sequence>
<reference evidence="1 2" key="1">
    <citation type="submission" date="2021-05" db="EMBL/GenBank/DDBJ databases">
        <title>Genome Assembly of Synthetic Allotetraploid Brassica napus Reveals Homoeologous Exchanges between Subgenomes.</title>
        <authorList>
            <person name="Davis J.T."/>
        </authorList>
    </citation>
    <scope>NUCLEOTIDE SEQUENCE [LARGE SCALE GENOMIC DNA]</scope>
    <source>
        <strain evidence="2">cv. Da-Ae</strain>
        <tissue evidence="1">Seedling</tissue>
    </source>
</reference>
<proteinExistence type="predicted"/>